<protein>
    <submittedName>
        <fullName evidence="6">SAM-dependent DNA methyltransferase</fullName>
    </submittedName>
</protein>
<dbReference type="EMBL" id="SUYD01000012">
    <property type="protein sequence ID" value="MBE6266853.1"/>
    <property type="molecule type" value="Genomic_DNA"/>
</dbReference>
<evidence type="ECO:0000256" key="1">
    <source>
        <dbReference type="ARBA" id="ARBA00006594"/>
    </source>
</evidence>
<dbReference type="SUPFAM" id="SSF53335">
    <property type="entry name" value="S-adenosyl-L-methionine-dependent methyltransferases"/>
    <property type="match status" value="1"/>
</dbReference>
<accession>A0A928GJA7</accession>
<dbReference type="PANTHER" id="PTHR33841">
    <property type="entry name" value="DNA METHYLTRANSFERASE YEEA-RELATED"/>
    <property type="match status" value="1"/>
</dbReference>
<dbReference type="Proteomes" id="UP000763088">
    <property type="component" value="Unassembled WGS sequence"/>
</dbReference>
<dbReference type="InterPro" id="IPR050953">
    <property type="entry name" value="N4_N6_ade-DNA_methylase"/>
</dbReference>
<dbReference type="Gene3D" id="3.40.50.150">
    <property type="entry name" value="Vaccinia Virus protein VP39"/>
    <property type="match status" value="1"/>
</dbReference>
<proteinExistence type="inferred from homology"/>
<comment type="similarity">
    <text evidence="1">Belongs to the N(4)/N(6)-methyltransferase family.</text>
</comment>
<keyword evidence="2 6" id="KW-0489">Methyltransferase</keyword>
<dbReference type="InterPro" id="IPR029063">
    <property type="entry name" value="SAM-dependent_MTases_sf"/>
</dbReference>
<evidence type="ECO:0000256" key="4">
    <source>
        <dbReference type="ARBA" id="ARBA00022691"/>
    </source>
</evidence>
<evidence type="ECO:0000313" key="7">
    <source>
        <dbReference type="Proteomes" id="UP000763088"/>
    </source>
</evidence>
<evidence type="ECO:0000256" key="3">
    <source>
        <dbReference type="ARBA" id="ARBA00022679"/>
    </source>
</evidence>
<feature type="domain" description="DNA methylase adenine-specific" evidence="5">
    <location>
        <begin position="336"/>
        <end position="585"/>
    </location>
</feature>
<gene>
    <name evidence="6" type="ORF">E7102_10375</name>
</gene>
<dbReference type="InterPro" id="IPR003356">
    <property type="entry name" value="DNA_methylase_A-5"/>
</dbReference>
<dbReference type="GO" id="GO:0003677">
    <property type="term" value="F:DNA binding"/>
    <property type="evidence" value="ECO:0007669"/>
    <property type="project" value="InterPro"/>
</dbReference>
<comment type="caution">
    <text evidence="6">The sequence shown here is derived from an EMBL/GenBank/DDBJ whole genome shotgun (WGS) entry which is preliminary data.</text>
</comment>
<sequence length="946" mass="108000">MTTTIRKNERSWAIELISQINQFSTDNDLIIKRAGGESTVSEYRGQSMFPDVILYGDHDLSSILQGWELKMPDVPITDEDFVHDAKRKARALNLNSCVIWNFTHVKLYVYDDNSHDYEVKKTWDNNTIRTRNDVQRYKSRWESTLQSVLTSVNEYLISGEVKKRFIGEVLTKTSISNLVNENKYNVANSLRNAANSDAIMSAHIDTWWKDIESEYRGDEEDKFAAYAKSIIINWANRIIFAHLIKRRQQSAFAIDQLDYDSTPRDGNKIFQEITEKSDFYNIFSVIPYNEHISEKTWAQLVELSLFLKNSPINNISQRILQQVLEGSVNISKRLMNGQYPTPPTLAAILSRMTIHDVNGECFDGCCGTGTIPSYIINFKKDRRIGAAQAMATTWASDKFKLPLQIANLAMTNYDTINMPCRLFQKDILTLNPGDEVEIVNPQTGERETFSLPLFDSFVSNLPFVKSSGIPDDDTQFVTAIKRANNLSGRSDFSYYIALHLKNLVKAGGYVGIILSNSFLGTDAGSKFLAAIREDFDDMRIHISGSGKWFTNADIVTALLIMRRKSEEAEKNTSISFFTWKRNLNVISDSREYQETIINSSLLDRELDNNVIARVNYNAEELESLINLKVSYNSLFSNLKWLLEIKDKLVPVSNYLKVFRGSRRGWDPMFFPQSNAPIEPQFLKDVLMNARATDSYIASPTTDRKAFCCSMETDELESLGYRGTLAWIRKFEAEVNETGRSLPDVLARAGMKWYELTTDEVAEIFTMMNPDDRMFYAKFNTPTFINQRLIGLKRIRTTDNLDLLHALLNSILSLFYIEAVGFGRGLGVLDINKDSISKCYMLNPALLNEKQKTAIMTQFSQLVERGILDINQDIDDPIRQEFERVVLDAFGIGDYFGNIVESLKTMRRIRKAVTQRPIVLQPLTEAERNNSLGDYQLSIAAERGIEN</sequence>
<dbReference type="GO" id="GO:0032259">
    <property type="term" value="P:methylation"/>
    <property type="evidence" value="ECO:0007669"/>
    <property type="project" value="UniProtKB-KW"/>
</dbReference>
<keyword evidence="4" id="KW-0949">S-adenosyl-L-methionine</keyword>
<evidence type="ECO:0000259" key="5">
    <source>
        <dbReference type="Pfam" id="PF02384"/>
    </source>
</evidence>
<keyword evidence="3" id="KW-0808">Transferase</keyword>
<dbReference type="PANTHER" id="PTHR33841:SF5">
    <property type="entry name" value="DNA METHYLASE (MODIFICATION METHYLASE) (METHYLTRANSFERASE)-RELATED"/>
    <property type="match status" value="1"/>
</dbReference>
<dbReference type="Pfam" id="PF02384">
    <property type="entry name" value="N6_Mtase"/>
    <property type="match status" value="1"/>
</dbReference>
<reference evidence="6" key="1">
    <citation type="submission" date="2019-04" db="EMBL/GenBank/DDBJ databases">
        <title>Evolution of Biomass-Degrading Anaerobic Consortia Revealed by Metagenomics.</title>
        <authorList>
            <person name="Peng X."/>
        </authorList>
    </citation>
    <scope>NUCLEOTIDE SEQUENCE</scope>
    <source>
        <strain evidence="6">SIG141</strain>
    </source>
</reference>
<dbReference type="GO" id="GO:0008170">
    <property type="term" value="F:N-methyltransferase activity"/>
    <property type="evidence" value="ECO:0007669"/>
    <property type="project" value="InterPro"/>
</dbReference>
<dbReference type="AlphaFoldDB" id="A0A928GJA7"/>
<evidence type="ECO:0000313" key="6">
    <source>
        <dbReference type="EMBL" id="MBE6266853.1"/>
    </source>
</evidence>
<organism evidence="6 7">
    <name type="scientific">Xylanibacter ruminicola</name>
    <name type="common">Prevotella ruminicola</name>
    <dbReference type="NCBI Taxonomy" id="839"/>
    <lineage>
        <taxon>Bacteria</taxon>
        <taxon>Pseudomonadati</taxon>
        <taxon>Bacteroidota</taxon>
        <taxon>Bacteroidia</taxon>
        <taxon>Bacteroidales</taxon>
        <taxon>Prevotellaceae</taxon>
        <taxon>Xylanibacter</taxon>
    </lineage>
</organism>
<name>A0A928GJA7_XYLRU</name>
<evidence type="ECO:0000256" key="2">
    <source>
        <dbReference type="ARBA" id="ARBA00022603"/>
    </source>
</evidence>